<dbReference type="Proteomes" id="UP000014760">
    <property type="component" value="Unassembled WGS sequence"/>
</dbReference>
<reference evidence="4" key="1">
    <citation type="submission" date="2012-12" db="EMBL/GenBank/DDBJ databases">
        <authorList>
            <person name="Hellsten U."/>
            <person name="Grimwood J."/>
            <person name="Chapman J.A."/>
            <person name="Shapiro H."/>
            <person name="Aerts A."/>
            <person name="Otillar R.P."/>
            <person name="Terry A.Y."/>
            <person name="Boore J.L."/>
            <person name="Simakov O."/>
            <person name="Marletaz F."/>
            <person name="Cho S.-J."/>
            <person name="Edsinger-Gonzales E."/>
            <person name="Havlak P."/>
            <person name="Kuo D.-H."/>
            <person name="Larsson T."/>
            <person name="Lv J."/>
            <person name="Arendt D."/>
            <person name="Savage R."/>
            <person name="Osoegawa K."/>
            <person name="de Jong P."/>
            <person name="Lindberg D.R."/>
            <person name="Seaver E.C."/>
            <person name="Weisblat D.A."/>
            <person name="Putnam N.H."/>
            <person name="Grigoriev I.V."/>
            <person name="Rokhsar D.S."/>
        </authorList>
    </citation>
    <scope>NUCLEOTIDE SEQUENCE</scope>
    <source>
        <strain evidence="4">I ESC-2004</strain>
    </source>
</reference>
<dbReference type="AlphaFoldDB" id="R7TGD6"/>
<dbReference type="EMBL" id="KB310836">
    <property type="protein sequence ID" value="ELT90631.1"/>
    <property type="molecule type" value="Genomic_DNA"/>
</dbReference>
<sequence>MSNVLSKSLYSANDHFVDDPAMNILVLFYDILDLKDQHHKATEEYQAARDKLTSHIFRMGDDTVDRKQMNVITRLQKELVSQKTNRESIRKQHNQLRLQLIAVERMLVGFGMPPPKKGFPVGRMIPPPVCSCRAPRGH</sequence>
<dbReference type="HOGENOM" id="CLU_1857200_0_0_1"/>
<dbReference type="EnsemblMetazoa" id="CapteT192019">
    <property type="protein sequence ID" value="CapteP192019"/>
    <property type="gene ID" value="CapteG192019"/>
</dbReference>
<evidence type="ECO:0000313" key="2">
    <source>
        <dbReference type="EMBL" id="ELT90631.1"/>
    </source>
</evidence>
<dbReference type="EMBL" id="AMQN01003068">
    <property type="status" value="NOT_ANNOTATED_CDS"/>
    <property type="molecule type" value="Genomic_DNA"/>
</dbReference>
<keyword evidence="4" id="KW-1185">Reference proteome</keyword>
<keyword evidence="1" id="KW-0175">Coiled coil</keyword>
<name>R7TGD6_CAPTE</name>
<protein>
    <submittedName>
        <fullName evidence="2 3">Uncharacterized protein</fullName>
    </submittedName>
</protein>
<proteinExistence type="predicted"/>
<gene>
    <name evidence="2" type="ORF">CAPTEDRAFT_192019</name>
</gene>
<evidence type="ECO:0000256" key="1">
    <source>
        <dbReference type="SAM" id="Coils"/>
    </source>
</evidence>
<reference evidence="2 4" key="2">
    <citation type="journal article" date="2013" name="Nature">
        <title>Insights into bilaterian evolution from three spiralian genomes.</title>
        <authorList>
            <person name="Simakov O."/>
            <person name="Marletaz F."/>
            <person name="Cho S.J."/>
            <person name="Edsinger-Gonzales E."/>
            <person name="Havlak P."/>
            <person name="Hellsten U."/>
            <person name="Kuo D.H."/>
            <person name="Larsson T."/>
            <person name="Lv J."/>
            <person name="Arendt D."/>
            <person name="Savage R."/>
            <person name="Osoegawa K."/>
            <person name="de Jong P."/>
            <person name="Grimwood J."/>
            <person name="Chapman J.A."/>
            <person name="Shapiro H."/>
            <person name="Aerts A."/>
            <person name="Otillar R.P."/>
            <person name="Terry A.Y."/>
            <person name="Boore J.L."/>
            <person name="Grigoriev I.V."/>
            <person name="Lindberg D.R."/>
            <person name="Seaver E.C."/>
            <person name="Weisblat D.A."/>
            <person name="Putnam N.H."/>
            <person name="Rokhsar D.S."/>
        </authorList>
    </citation>
    <scope>NUCLEOTIDE SEQUENCE</scope>
    <source>
        <strain evidence="2 4">I ESC-2004</strain>
    </source>
</reference>
<evidence type="ECO:0000313" key="3">
    <source>
        <dbReference type="EnsemblMetazoa" id="CapteP192019"/>
    </source>
</evidence>
<feature type="coiled-coil region" evidence="1">
    <location>
        <begin position="31"/>
        <end position="92"/>
    </location>
</feature>
<organism evidence="2">
    <name type="scientific">Capitella teleta</name>
    <name type="common">Polychaete worm</name>
    <dbReference type="NCBI Taxonomy" id="283909"/>
    <lineage>
        <taxon>Eukaryota</taxon>
        <taxon>Metazoa</taxon>
        <taxon>Spiralia</taxon>
        <taxon>Lophotrochozoa</taxon>
        <taxon>Annelida</taxon>
        <taxon>Polychaeta</taxon>
        <taxon>Sedentaria</taxon>
        <taxon>Scolecida</taxon>
        <taxon>Capitellidae</taxon>
        <taxon>Capitella</taxon>
    </lineage>
</organism>
<accession>R7TGD6</accession>
<evidence type="ECO:0000313" key="4">
    <source>
        <dbReference type="Proteomes" id="UP000014760"/>
    </source>
</evidence>
<reference evidence="3" key="3">
    <citation type="submission" date="2015-06" db="UniProtKB">
        <authorList>
            <consortium name="EnsemblMetazoa"/>
        </authorList>
    </citation>
    <scope>IDENTIFICATION</scope>
</reference>